<dbReference type="EMBL" id="UOGB01000239">
    <property type="protein sequence ID" value="VAX22447.1"/>
    <property type="molecule type" value="Genomic_DNA"/>
</dbReference>
<name>A0A3B1D140_9ZZZZ</name>
<organism evidence="1">
    <name type="scientific">hydrothermal vent metagenome</name>
    <dbReference type="NCBI Taxonomy" id="652676"/>
    <lineage>
        <taxon>unclassified sequences</taxon>
        <taxon>metagenomes</taxon>
        <taxon>ecological metagenomes</taxon>
    </lineage>
</organism>
<sequence>MAFCCEPQTCVNALPGFKEVYERFR</sequence>
<gene>
    <name evidence="1" type="ORF">MNBD_NITROSPINAE03-622</name>
</gene>
<protein>
    <submittedName>
        <fullName evidence="1">Uncharacterized protein</fullName>
    </submittedName>
</protein>
<accession>A0A3B1D140</accession>
<evidence type="ECO:0000313" key="1">
    <source>
        <dbReference type="EMBL" id="VAX22447.1"/>
    </source>
</evidence>
<proteinExistence type="predicted"/>
<reference evidence="1" key="1">
    <citation type="submission" date="2018-06" db="EMBL/GenBank/DDBJ databases">
        <authorList>
            <person name="Zhirakovskaya E."/>
        </authorList>
    </citation>
    <scope>NUCLEOTIDE SEQUENCE</scope>
</reference>
<dbReference type="AlphaFoldDB" id="A0A3B1D140"/>